<comment type="caution">
    <text evidence="1">The sequence shown here is derived from an EMBL/GenBank/DDBJ whole genome shotgun (WGS) entry which is preliminary data.</text>
</comment>
<accession>A0ACC3D7U2</accession>
<evidence type="ECO:0000313" key="2">
    <source>
        <dbReference type="Proteomes" id="UP001186974"/>
    </source>
</evidence>
<reference evidence="1" key="1">
    <citation type="submission" date="2024-09" db="EMBL/GenBank/DDBJ databases">
        <title>Black Yeasts Isolated from many extreme environments.</title>
        <authorList>
            <person name="Coleine C."/>
            <person name="Stajich J.E."/>
            <person name="Selbmann L."/>
        </authorList>
    </citation>
    <scope>NUCLEOTIDE SEQUENCE</scope>
    <source>
        <strain evidence="1">CCFEE 5737</strain>
    </source>
</reference>
<keyword evidence="2" id="KW-1185">Reference proteome</keyword>
<dbReference type="EMBL" id="JAWDJW010006999">
    <property type="protein sequence ID" value="KAK3063090.1"/>
    <property type="molecule type" value="Genomic_DNA"/>
</dbReference>
<dbReference type="Proteomes" id="UP001186974">
    <property type="component" value="Unassembled WGS sequence"/>
</dbReference>
<sequence length="295" mass="33481">MPFLHRIESPRRKDFPAISWPVDREKGIKPGQFVSDNREDSDLTGTSYSSAQSHSTGQTSLHSVETWPQSPSIDIDAHFDQFRDDLDISDEYPTEETLKAAGEISIYDADGNSMPFKNLISGETAIGERQLIVFVRHFYCGQACQAYLKALTTAIPHSTYFSMPIPTSITVIGCGRPNLIPHYRQVTGIPFPIFADPSRKLYKALGMSWTLDVGDRPQYMQDMSIPQWFLGQVQDVKTVKGTRNKMRGGHPFQIGGEFLFEGEKVEWCHRMRHMRNHAEIDVIKRILGIENEDTL</sequence>
<gene>
    <name evidence="1" type="ORF">LTS18_002773</name>
</gene>
<name>A0ACC3D7U2_9PEZI</name>
<protein>
    <submittedName>
        <fullName evidence="1">Uncharacterized protein</fullName>
    </submittedName>
</protein>
<organism evidence="1 2">
    <name type="scientific">Coniosporium uncinatum</name>
    <dbReference type="NCBI Taxonomy" id="93489"/>
    <lineage>
        <taxon>Eukaryota</taxon>
        <taxon>Fungi</taxon>
        <taxon>Dikarya</taxon>
        <taxon>Ascomycota</taxon>
        <taxon>Pezizomycotina</taxon>
        <taxon>Dothideomycetes</taxon>
        <taxon>Dothideomycetes incertae sedis</taxon>
        <taxon>Coniosporium</taxon>
    </lineage>
</organism>
<evidence type="ECO:0000313" key="1">
    <source>
        <dbReference type="EMBL" id="KAK3063090.1"/>
    </source>
</evidence>
<proteinExistence type="predicted"/>